<protein>
    <recommendedName>
        <fullName evidence="1">DUF5753 domain-containing protein</fullName>
    </recommendedName>
</protein>
<dbReference type="OrthoDB" id="3422637at2"/>
<dbReference type="AlphaFoldDB" id="A0A495JRC5"/>
<feature type="domain" description="DUF5753" evidence="1">
    <location>
        <begin position="72"/>
        <end position="250"/>
    </location>
</feature>
<dbReference type="Proteomes" id="UP000277671">
    <property type="component" value="Unassembled WGS sequence"/>
</dbReference>
<keyword evidence="3" id="KW-1185">Reference proteome</keyword>
<evidence type="ECO:0000259" key="1">
    <source>
        <dbReference type="Pfam" id="PF19054"/>
    </source>
</evidence>
<reference evidence="2 3" key="1">
    <citation type="submission" date="2018-10" db="EMBL/GenBank/DDBJ databases">
        <title>Sequencing the genomes of 1000 actinobacteria strains.</title>
        <authorList>
            <person name="Klenk H.-P."/>
        </authorList>
    </citation>
    <scope>NUCLEOTIDE SEQUENCE [LARGE SCALE GENOMIC DNA]</scope>
    <source>
        <strain evidence="2 3">DSM 45175</strain>
    </source>
</reference>
<comment type="caution">
    <text evidence="2">The sequence shown here is derived from an EMBL/GenBank/DDBJ whole genome shotgun (WGS) entry which is preliminary data.</text>
</comment>
<dbReference type="InterPro" id="IPR043917">
    <property type="entry name" value="DUF5753"/>
</dbReference>
<organism evidence="2 3">
    <name type="scientific">Micromonospora pisi</name>
    <dbReference type="NCBI Taxonomy" id="589240"/>
    <lineage>
        <taxon>Bacteria</taxon>
        <taxon>Bacillati</taxon>
        <taxon>Actinomycetota</taxon>
        <taxon>Actinomycetes</taxon>
        <taxon>Micromonosporales</taxon>
        <taxon>Micromonosporaceae</taxon>
        <taxon>Micromonospora</taxon>
    </lineage>
</organism>
<accession>A0A495JRC5</accession>
<evidence type="ECO:0000313" key="2">
    <source>
        <dbReference type="EMBL" id="RKR91527.1"/>
    </source>
</evidence>
<evidence type="ECO:0000313" key="3">
    <source>
        <dbReference type="Proteomes" id="UP000277671"/>
    </source>
</evidence>
<sequence>MNHVLQVAMAEAGETAESLAAQVGVDPKTAARWLNPGRIPRPRRRAQIAEILRRDIGDLWPDVLKRKEPAWFRQWADIEREAIALRTFQLSWIPGLFQTEAYARATLAGEAFTPSEVEDLVSARIARQVILRRERPPLLIAVIDAMVLHRSAYGDRKLMREQCLHLAECAELPSVQVHIVPLNVGMYPGLGGPFAIADLSDGGKRIVHVDSQAPAQFLERPEDVATLDRRWERIRGEALPRAQSLDLIREAATSWT</sequence>
<proteinExistence type="predicted"/>
<dbReference type="RefSeq" id="WP_121159625.1">
    <property type="nucleotide sequence ID" value="NZ_RBKT01000001.1"/>
</dbReference>
<dbReference type="SUPFAM" id="SSF47413">
    <property type="entry name" value="lambda repressor-like DNA-binding domains"/>
    <property type="match status" value="1"/>
</dbReference>
<gene>
    <name evidence="2" type="ORF">BDK92_5925</name>
</gene>
<name>A0A495JRC5_9ACTN</name>
<dbReference type="Pfam" id="PF19054">
    <property type="entry name" value="DUF5753"/>
    <property type="match status" value="1"/>
</dbReference>
<dbReference type="Gene3D" id="1.10.260.40">
    <property type="entry name" value="lambda repressor-like DNA-binding domains"/>
    <property type="match status" value="1"/>
</dbReference>
<dbReference type="EMBL" id="RBKT01000001">
    <property type="protein sequence ID" value="RKR91527.1"/>
    <property type="molecule type" value="Genomic_DNA"/>
</dbReference>
<dbReference type="InterPro" id="IPR010982">
    <property type="entry name" value="Lambda_DNA-bd_dom_sf"/>
</dbReference>
<dbReference type="GO" id="GO:0003677">
    <property type="term" value="F:DNA binding"/>
    <property type="evidence" value="ECO:0007669"/>
    <property type="project" value="InterPro"/>
</dbReference>